<feature type="domain" description="Histidine kinase/HSP90-like ATPase" evidence="7">
    <location>
        <begin position="225"/>
        <end position="340"/>
    </location>
</feature>
<dbReference type="SMART" id="SM00387">
    <property type="entry name" value="HATPase_c"/>
    <property type="match status" value="1"/>
</dbReference>
<evidence type="ECO:0000313" key="9">
    <source>
        <dbReference type="Proteomes" id="UP001597365"/>
    </source>
</evidence>
<evidence type="ECO:0000256" key="3">
    <source>
        <dbReference type="ARBA" id="ARBA00022553"/>
    </source>
</evidence>
<comment type="catalytic activity">
    <reaction evidence="1">
        <text>ATP + protein L-histidine = ADP + protein N-phospho-L-histidine.</text>
        <dbReference type="EC" id="2.7.13.3"/>
    </reaction>
</comment>
<dbReference type="GO" id="GO:0016301">
    <property type="term" value="F:kinase activity"/>
    <property type="evidence" value="ECO:0007669"/>
    <property type="project" value="UniProtKB-KW"/>
</dbReference>
<dbReference type="PANTHER" id="PTHR45436">
    <property type="entry name" value="SENSOR HISTIDINE KINASE YKOH"/>
    <property type="match status" value="1"/>
</dbReference>
<accession>A0ABW4PIC3</accession>
<evidence type="ECO:0000259" key="7">
    <source>
        <dbReference type="SMART" id="SM00387"/>
    </source>
</evidence>
<dbReference type="InterPro" id="IPR003594">
    <property type="entry name" value="HATPase_dom"/>
</dbReference>
<dbReference type="SUPFAM" id="SSF55874">
    <property type="entry name" value="ATPase domain of HSP90 chaperone/DNA topoisomerase II/histidine kinase"/>
    <property type="match status" value="1"/>
</dbReference>
<gene>
    <name evidence="8" type="ORF">ACFSJS_09015</name>
</gene>
<name>A0ABW4PIC3_9ACTN</name>
<dbReference type="InterPro" id="IPR050428">
    <property type="entry name" value="TCS_sensor_his_kinase"/>
</dbReference>
<feature type="compositionally biased region" description="Polar residues" evidence="6">
    <location>
        <begin position="422"/>
        <end position="431"/>
    </location>
</feature>
<protein>
    <recommendedName>
        <fullName evidence="2">histidine kinase</fullName>
        <ecNumber evidence="2">2.7.13.3</ecNumber>
    </recommendedName>
</protein>
<dbReference type="Gene3D" id="3.30.565.10">
    <property type="entry name" value="Histidine kinase-like ATPase, C-terminal domain"/>
    <property type="match status" value="1"/>
</dbReference>
<dbReference type="CDD" id="cd00075">
    <property type="entry name" value="HATPase"/>
    <property type="match status" value="1"/>
</dbReference>
<evidence type="ECO:0000256" key="6">
    <source>
        <dbReference type="SAM" id="MobiDB-lite"/>
    </source>
</evidence>
<comment type="caution">
    <text evidence="8">The sequence shown here is derived from an EMBL/GenBank/DDBJ whole genome shotgun (WGS) entry which is preliminary data.</text>
</comment>
<dbReference type="RefSeq" id="WP_380898706.1">
    <property type="nucleotide sequence ID" value="NZ_JBHUFU010000004.1"/>
</dbReference>
<evidence type="ECO:0000256" key="1">
    <source>
        <dbReference type="ARBA" id="ARBA00000085"/>
    </source>
</evidence>
<keyword evidence="9" id="KW-1185">Reference proteome</keyword>
<dbReference type="Proteomes" id="UP001597365">
    <property type="component" value="Unassembled WGS sequence"/>
</dbReference>
<sequence length="431" mass="45544">MTPLLQEALTLAPYAVAVAAGGSAVHFARSTARHRRAADAATRRATDAEQRAAAQGEEAQHLAGSRLPGLVYAMQHGAGDPTAFGALLHQALAGTDTGRAHQAVLEQVATALSEAATRSEGAARVAVQAATRSVQPLGYELQSAITKLLEAGHDDKTLELVQPIDHTASQMARRLQILGVLTGMWPGRQRDDVPLLDAVRGGISRIRDFPRVQVPPARPLYVAGRYVEPLVLLLAELLDNAARHSAPTTPVEVSFVETHNGVSVEIHDAGPGMTPEVLHEAQRRVSGRYPVEFTGLSNPAAFGLHGVGVLAGRYGFRVSLDIEHSRYGGTRAVVQVPRTMLAPPPDQEPQHTVHRPDTADPAPAAPAAQHHSPYPVADDGLPVRRRGAVTAPVQAAPDSEPPPPRAGHGLAAFAHGTRSAHHTTTPQEPTS</sequence>
<evidence type="ECO:0000256" key="2">
    <source>
        <dbReference type="ARBA" id="ARBA00012438"/>
    </source>
</evidence>
<keyword evidence="5 8" id="KW-0418">Kinase</keyword>
<feature type="compositionally biased region" description="Basic and acidic residues" evidence="6">
    <location>
        <begin position="348"/>
        <end position="358"/>
    </location>
</feature>
<proteinExistence type="predicted"/>
<organism evidence="8 9">
    <name type="scientific">Streptomyces desertarenae</name>
    <dbReference type="NCBI Taxonomy" id="2666184"/>
    <lineage>
        <taxon>Bacteria</taxon>
        <taxon>Bacillati</taxon>
        <taxon>Actinomycetota</taxon>
        <taxon>Actinomycetes</taxon>
        <taxon>Kitasatosporales</taxon>
        <taxon>Streptomycetaceae</taxon>
        <taxon>Streptomyces</taxon>
    </lineage>
</organism>
<feature type="compositionally biased region" description="Low complexity" evidence="6">
    <location>
        <begin position="359"/>
        <end position="368"/>
    </location>
</feature>
<dbReference type="PANTHER" id="PTHR45436:SF5">
    <property type="entry name" value="SENSOR HISTIDINE KINASE TRCS"/>
    <property type="match status" value="1"/>
</dbReference>
<feature type="region of interest" description="Disordered" evidence="6">
    <location>
        <begin position="340"/>
        <end position="431"/>
    </location>
</feature>
<dbReference type="EMBL" id="JBHUFU010000004">
    <property type="protein sequence ID" value="MFD1829805.1"/>
    <property type="molecule type" value="Genomic_DNA"/>
</dbReference>
<evidence type="ECO:0000313" key="8">
    <source>
        <dbReference type="EMBL" id="MFD1829805.1"/>
    </source>
</evidence>
<evidence type="ECO:0000256" key="4">
    <source>
        <dbReference type="ARBA" id="ARBA00022679"/>
    </source>
</evidence>
<keyword evidence="3" id="KW-0597">Phosphoprotein</keyword>
<dbReference type="EC" id="2.7.13.3" evidence="2"/>
<keyword evidence="4" id="KW-0808">Transferase</keyword>
<evidence type="ECO:0000256" key="5">
    <source>
        <dbReference type="ARBA" id="ARBA00022777"/>
    </source>
</evidence>
<dbReference type="InterPro" id="IPR036890">
    <property type="entry name" value="HATPase_C_sf"/>
</dbReference>
<dbReference type="Pfam" id="PF02518">
    <property type="entry name" value="HATPase_c"/>
    <property type="match status" value="1"/>
</dbReference>
<reference evidence="9" key="1">
    <citation type="journal article" date="2019" name="Int. J. Syst. Evol. Microbiol.">
        <title>The Global Catalogue of Microorganisms (GCM) 10K type strain sequencing project: providing services to taxonomists for standard genome sequencing and annotation.</title>
        <authorList>
            <consortium name="The Broad Institute Genomics Platform"/>
            <consortium name="The Broad Institute Genome Sequencing Center for Infectious Disease"/>
            <person name="Wu L."/>
            <person name="Ma J."/>
        </authorList>
    </citation>
    <scope>NUCLEOTIDE SEQUENCE [LARGE SCALE GENOMIC DNA]</scope>
    <source>
        <strain evidence="9">CGMCC 4.7455</strain>
    </source>
</reference>